<evidence type="ECO:0000313" key="9">
    <source>
        <dbReference type="Proteomes" id="UP001165121"/>
    </source>
</evidence>
<keyword evidence="9" id="KW-1185">Reference proteome</keyword>
<protein>
    <submittedName>
        <fullName evidence="8">Unnamed protein product</fullName>
    </submittedName>
</protein>
<dbReference type="Gene3D" id="3.30.70.270">
    <property type="match status" value="3"/>
</dbReference>
<keyword evidence="1" id="KW-0808">Transferase</keyword>
<accession>A0A9W6Y0I2</accession>
<dbReference type="PROSITE" id="PS50994">
    <property type="entry name" value="INTEGRASE"/>
    <property type="match status" value="1"/>
</dbReference>
<dbReference type="SUPFAM" id="SSF56672">
    <property type="entry name" value="DNA/RNA polymerases"/>
    <property type="match status" value="1"/>
</dbReference>
<evidence type="ECO:0000256" key="6">
    <source>
        <dbReference type="SAM" id="MobiDB-lite"/>
    </source>
</evidence>
<dbReference type="GO" id="GO:0003676">
    <property type="term" value="F:nucleic acid binding"/>
    <property type="evidence" value="ECO:0007669"/>
    <property type="project" value="InterPro"/>
</dbReference>
<dbReference type="GO" id="GO:0016779">
    <property type="term" value="F:nucleotidyltransferase activity"/>
    <property type="evidence" value="ECO:0007669"/>
    <property type="project" value="UniProtKB-KW"/>
</dbReference>
<dbReference type="Pfam" id="PF00665">
    <property type="entry name" value="rve"/>
    <property type="match status" value="1"/>
</dbReference>
<dbReference type="Pfam" id="PF00078">
    <property type="entry name" value="RVT_1"/>
    <property type="match status" value="1"/>
</dbReference>
<keyword evidence="4" id="KW-0255">Endonuclease</keyword>
<evidence type="ECO:0000259" key="7">
    <source>
        <dbReference type="PROSITE" id="PS50994"/>
    </source>
</evidence>
<dbReference type="CDD" id="cd01647">
    <property type="entry name" value="RT_LTR"/>
    <property type="match status" value="1"/>
</dbReference>
<feature type="region of interest" description="Disordered" evidence="6">
    <location>
        <begin position="1102"/>
        <end position="1140"/>
    </location>
</feature>
<dbReference type="InterPro" id="IPR043128">
    <property type="entry name" value="Rev_trsase/Diguanyl_cyclase"/>
</dbReference>
<feature type="compositionally biased region" description="Basic and acidic residues" evidence="6">
    <location>
        <begin position="1"/>
        <end position="20"/>
    </location>
</feature>
<evidence type="ECO:0000256" key="2">
    <source>
        <dbReference type="ARBA" id="ARBA00022695"/>
    </source>
</evidence>
<dbReference type="GO" id="GO:0015074">
    <property type="term" value="P:DNA integration"/>
    <property type="evidence" value="ECO:0007669"/>
    <property type="project" value="InterPro"/>
</dbReference>
<feature type="region of interest" description="Disordered" evidence="6">
    <location>
        <begin position="199"/>
        <end position="220"/>
    </location>
</feature>
<dbReference type="Gene3D" id="2.40.70.10">
    <property type="entry name" value="Acid Proteases"/>
    <property type="match status" value="1"/>
</dbReference>
<organism evidence="8 9">
    <name type="scientific">Phytophthora fragariaefolia</name>
    <dbReference type="NCBI Taxonomy" id="1490495"/>
    <lineage>
        <taxon>Eukaryota</taxon>
        <taxon>Sar</taxon>
        <taxon>Stramenopiles</taxon>
        <taxon>Oomycota</taxon>
        <taxon>Peronosporomycetes</taxon>
        <taxon>Peronosporales</taxon>
        <taxon>Peronosporaceae</taxon>
        <taxon>Phytophthora</taxon>
    </lineage>
</organism>
<evidence type="ECO:0000256" key="4">
    <source>
        <dbReference type="ARBA" id="ARBA00022759"/>
    </source>
</evidence>
<proteinExistence type="predicted"/>
<dbReference type="FunFam" id="3.30.70.270:FF:000003">
    <property type="entry name" value="Transposon Ty3-G Gag-Pol polyprotein"/>
    <property type="match status" value="1"/>
</dbReference>
<feature type="region of interest" description="Disordered" evidence="6">
    <location>
        <begin position="1"/>
        <end position="39"/>
    </location>
</feature>
<keyword evidence="2" id="KW-0548">Nucleotidyltransferase</keyword>
<sequence length="1551" mass="173580">MKELSKLEAVEGRGPERVVEARQAPTAAQSKSEGRTMTPAELVELMKVLRRKECAPRNGFNKSQDVSEKQEVGGGDQADGRRETRGDNGVGRDMKVIESKKMSKNDEDENGSDDQENESDDSPYSSMKVLKEERAANRLSRLKSILKKEREVCPRWAVDDSASVDEREVVSVGDSLFVEWNEGPDEPVKRLEKLSCDQSETHIDDPELESPKPEVNVEEDEYTKEVEEKLFSLDEVEIRRRVEINRKAAEGPSLETMATYLEIPLETLRRTQSAAVEDNSCPEYWETWFSEPLESSEAARRANRDFRQPRADSISVSAAWFREDREAGEAAYEFEDQLDSRPSIERPPDLDWERLRRICELVADKLGVVERYWEAVSKWVPTYFEENSSRIWSKLCGRLRTPAKASNRQLRYVSRPVCFDCSSLYHEQAEAVGPVGGRSDDDRNCEDYVMIVRRERPQPAMNRRPGLAELVTVNLLDGFGVRADKRDSAGMDESEVVPGGRRVVSTVGSFEALSSGYIDCLPSQMLADTGATLGLVASSVLRRLGRSGEQLRPYEGLVRSSSGHMLRIRGWINVELRLGNIVVTKEVLVVDRLHVDAILDVDTLGAFGAVIDVGERTMMLKGTGEVLPLGVMMVHETFRASMSVPVRIPPRGQAPVMANLVGDAAEKAVVLVEGSVGLPPRLCSAFASESKTDNFSKYASASEVGETVATARGETTTVDLGEEVMAAKLDVPPDKESGMKADFHRLVSIAEGEVMEAEIQQYLELGLIRPSTSPWASPVLMIRKPDGGIRFCIDYRKLNAVTVKDYYPMPLIDDTLDVLSGAKLFSTMDIVSGYWNVPLHEDSVSKAAFTCKYGLNEWMVMPFGLFYLDDCVIFSKDFPSHLVRVRQVLTRFQRPGFKLKMKKCHWGRSHVAFLGHIATPSGILLNPEKVKAVMNVERPRAVHGIRSFLGLTSYFRRYIPGYALISALLERLKVKDAPFEWNEDCEGAFRQLKRALIKPPILAYPDMTKRFKWYVDSSRYAVGACLIQELARWAMELSSLDFKVLHKPGKSLGHVDGLSRLPMVNVCAIRMYDLLNPVERDHESSVDCGGIPLDAENLHGDLDGLGATEQGSETGERSGTDYRPVENSAEEDGSSGLHLSNVDLSGLDPDQFVAEQRKVSCIVALTAFLKDGALPLDPNLRSQVVKMAPKFVIAEYILRRRVNLPARVGPARSVTVPVIKPLSYIETVLHYCHADLLSSHLGLTKTLEKVKRHAYWPDWHRDVEEYVRECNKCGSGKGSRPWPAGRMQRMPLVDLTGPFSLLVVDAIGPLPETPRGYKYILVFVDYFTRWAEAFPVRGLDSVTFVDVMVNGVVLRHGVPSRLLSDNGSNFTSEIAKSFYQTLGIKKLFGGPYHPQTQGLVERFNGTLIGMLKMHVSEAQDDWDAYLPRYEISDPVWVYPVFRARRGELRTKKLAYAWHGSYRIVGKVNENTYKVDIPSHSNRTVTVNVNRLKPYRGKWTRPYMDEPPEGLEASFAGGDEGPLTEADLPVSSFAERLTLGGEDTVVIGLIRP</sequence>
<dbReference type="Pfam" id="PF17919">
    <property type="entry name" value="RT_RNaseH_2"/>
    <property type="match status" value="1"/>
</dbReference>
<dbReference type="InterPro" id="IPR041577">
    <property type="entry name" value="RT_RNaseH_2"/>
</dbReference>
<dbReference type="OrthoDB" id="6514143at2759"/>
<gene>
    <name evidence="8" type="ORF">Pfra01_001907600</name>
</gene>
<dbReference type="Gene3D" id="3.10.10.10">
    <property type="entry name" value="HIV Type 1 Reverse Transcriptase, subunit A, domain 1"/>
    <property type="match status" value="1"/>
</dbReference>
<dbReference type="PANTHER" id="PTHR37984:SF5">
    <property type="entry name" value="PROTEIN NYNRIN-LIKE"/>
    <property type="match status" value="1"/>
</dbReference>
<dbReference type="FunFam" id="1.10.340.70:FF:000001">
    <property type="entry name" value="Retrovirus-related Pol polyprotein from transposon gypsy-like Protein"/>
    <property type="match status" value="1"/>
</dbReference>
<dbReference type="InterPro" id="IPR021109">
    <property type="entry name" value="Peptidase_aspartic_dom_sf"/>
</dbReference>
<keyword evidence="4" id="KW-0378">Hydrolase</keyword>
<feature type="compositionally biased region" description="Basic and acidic residues" evidence="6">
    <location>
        <begin position="1114"/>
        <end position="1124"/>
    </location>
</feature>
<evidence type="ECO:0000256" key="3">
    <source>
        <dbReference type="ARBA" id="ARBA00022722"/>
    </source>
</evidence>
<dbReference type="InterPro" id="IPR043502">
    <property type="entry name" value="DNA/RNA_pol_sf"/>
</dbReference>
<feature type="domain" description="Integrase catalytic" evidence="7">
    <location>
        <begin position="1294"/>
        <end position="1407"/>
    </location>
</feature>
<evidence type="ECO:0000313" key="8">
    <source>
        <dbReference type="EMBL" id="GMF48867.1"/>
    </source>
</evidence>
<dbReference type="EMBL" id="BSXT01002419">
    <property type="protein sequence ID" value="GMF48867.1"/>
    <property type="molecule type" value="Genomic_DNA"/>
</dbReference>
<evidence type="ECO:0000256" key="5">
    <source>
        <dbReference type="ARBA" id="ARBA00023268"/>
    </source>
</evidence>
<dbReference type="PANTHER" id="PTHR37984">
    <property type="entry name" value="PROTEIN CBG26694"/>
    <property type="match status" value="1"/>
</dbReference>
<dbReference type="FunFam" id="3.30.70.270:FF:000063">
    <property type="entry name" value="Zinc knuckle domaincontaining protein"/>
    <property type="match status" value="1"/>
</dbReference>
<dbReference type="Gene3D" id="3.30.420.10">
    <property type="entry name" value="Ribonuclease H-like superfamily/Ribonuclease H"/>
    <property type="match status" value="1"/>
</dbReference>
<dbReference type="Proteomes" id="UP001165121">
    <property type="component" value="Unassembled WGS sequence"/>
</dbReference>
<dbReference type="SUPFAM" id="SSF50630">
    <property type="entry name" value="Acid proteases"/>
    <property type="match status" value="1"/>
</dbReference>
<dbReference type="GO" id="GO:0004519">
    <property type="term" value="F:endonuclease activity"/>
    <property type="evidence" value="ECO:0007669"/>
    <property type="project" value="UniProtKB-KW"/>
</dbReference>
<keyword evidence="3" id="KW-0540">Nuclease</keyword>
<name>A0A9W6Y0I2_9STRA</name>
<dbReference type="InterPro" id="IPR041588">
    <property type="entry name" value="Integrase_H2C2"/>
</dbReference>
<dbReference type="CDD" id="cd00303">
    <property type="entry name" value="retropepsin_like"/>
    <property type="match status" value="1"/>
</dbReference>
<dbReference type="InterPro" id="IPR001584">
    <property type="entry name" value="Integrase_cat-core"/>
</dbReference>
<feature type="compositionally biased region" description="Basic and acidic residues" evidence="6">
    <location>
        <begin position="199"/>
        <end position="212"/>
    </location>
</feature>
<dbReference type="Gene3D" id="1.10.340.70">
    <property type="match status" value="1"/>
</dbReference>
<feature type="region of interest" description="Disordered" evidence="6">
    <location>
        <begin position="52"/>
        <end position="133"/>
    </location>
</feature>
<dbReference type="Pfam" id="PF17921">
    <property type="entry name" value="Integrase_H2C2"/>
    <property type="match status" value="1"/>
</dbReference>
<feature type="compositionally biased region" description="Basic and acidic residues" evidence="6">
    <location>
        <begin position="78"/>
        <end position="105"/>
    </location>
</feature>
<keyword evidence="5" id="KW-0511">Multifunctional enzyme</keyword>
<reference evidence="8" key="1">
    <citation type="submission" date="2023-04" db="EMBL/GenBank/DDBJ databases">
        <title>Phytophthora fragariaefolia NBRC 109709.</title>
        <authorList>
            <person name="Ichikawa N."/>
            <person name="Sato H."/>
            <person name="Tonouchi N."/>
        </authorList>
    </citation>
    <scope>NUCLEOTIDE SEQUENCE</scope>
    <source>
        <strain evidence="8">NBRC 109709</strain>
    </source>
</reference>
<dbReference type="SUPFAM" id="SSF53098">
    <property type="entry name" value="Ribonuclease H-like"/>
    <property type="match status" value="1"/>
</dbReference>
<dbReference type="InterPro" id="IPR050951">
    <property type="entry name" value="Retrovirus_Pol_polyprotein"/>
</dbReference>
<dbReference type="InterPro" id="IPR012337">
    <property type="entry name" value="RNaseH-like_sf"/>
</dbReference>
<dbReference type="InterPro" id="IPR036397">
    <property type="entry name" value="RNaseH_sf"/>
</dbReference>
<comment type="caution">
    <text evidence="8">The sequence shown here is derived from an EMBL/GenBank/DDBJ whole genome shotgun (WGS) entry which is preliminary data.</text>
</comment>
<evidence type="ECO:0000256" key="1">
    <source>
        <dbReference type="ARBA" id="ARBA00022679"/>
    </source>
</evidence>
<dbReference type="InterPro" id="IPR000477">
    <property type="entry name" value="RT_dom"/>
</dbReference>
<feature type="compositionally biased region" description="Acidic residues" evidence="6">
    <location>
        <begin position="106"/>
        <end position="121"/>
    </location>
</feature>